<dbReference type="InterPro" id="IPR043519">
    <property type="entry name" value="NT_sf"/>
</dbReference>
<evidence type="ECO:0008006" key="3">
    <source>
        <dbReference type="Google" id="ProtNLM"/>
    </source>
</evidence>
<protein>
    <recommendedName>
        <fullName evidence="3">Polymerase nucleotidyl transferase domain-containing protein</fullName>
    </recommendedName>
</protein>
<evidence type="ECO:0000313" key="2">
    <source>
        <dbReference type="Proteomes" id="UP000177629"/>
    </source>
</evidence>
<proteinExistence type="predicted"/>
<organism evidence="1 2">
    <name type="scientific">Candidatus Terrybacteria bacterium RIFCSPHIGHO2_01_FULL_48_17</name>
    <dbReference type="NCBI Taxonomy" id="1802362"/>
    <lineage>
        <taxon>Bacteria</taxon>
        <taxon>Candidatus Terryibacteriota</taxon>
    </lineage>
</organism>
<dbReference type="EMBL" id="MHSS01000013">
    <property type="protein sequence ID" value="OHA47847.1"/>
    <property type="molecule type" value="Genomic_DNA"/>
</dbReference>
<dbReference type="Proteomes" id="UP000177629">
    <property type="component" value="Unassembled WGS sequence"/>
</dbReference>
<sequence length="327" mass="37309">MLKHILSQSILATVAYADALNMPLTAMEVWRGLVGVQGTGYRGQGIENRAKNASSFSEIFFMLKLLKEQKKISEQRGFYFLPGKEDLVAERLWRMRVADEKWKKLMGIVRWLRAVPFLRAVFVTGSLALNNTRENSDYDIFLVSAPGRIFTVRFFVTLMLKMFGMYRSDACVADHVCPNHYVTERSLAIPFHSLYTAHIFATCVRTWSVDQDIKERFMHVNNWIHDYIQIAPEIPRANRHTLPDIWVAKIIRGIGEVTLGPPVGGVLEGMARFLQLVKIRANPKTKYPGSGHVVANDEMLAFHPSSPEFGVLDKYHTNMLQYKTSVD</sequence>
<comment type="caution">
    <text evidence="1">The sequence shown here is derived from an EMBL/GenBank/DDBJ whole genome shotgun (WGS) entry which is preliminary data.</text>
</comment>
<dbReference type="SUPFAM" id="SSF81301">
    <property type="entry name" value="Nucleotidyltransferase"/>
    <property type="match status" value="1"/>
</dbReference>
<gene>
    <name evidence="1" type="ORF">A2806_02270</name>
</gene>
<evidence type="ECO:0000313" key="1">
    <source>
        <dbReference type="EMBL" id="OHA47847.1"/>
    </source>
</evidence>
<dbReference type="STRING" id="1802362.A2806_02270"/>
<name>A0A1G2PHT1_9BACT</name>
<dbReference type="AlphaFoldDB" id="A0A1G2PHT1"/>
<reference evidence="1 2" key="1">
    <citation type="journal article" date="2016" name="Nat. Commun.">
        <title>Thousands of microbial genomes shed light on interconnected biogeochemical processes in an aquifer system.</title>
        <authorList>
            <person name="Anantharaman K."/>
            <person name="Brown C.T."/>
            <person name="Hug L.A."/>
            <person name="Sharon I."/>
            <person name="Castelle C.J."/>
            <person name="Probst A.J."/>
            <person name="Thomas B.C."/>
            <person name="Singh A."/>
            <person name="Wilkins M.J."/>
            <person name="Karaoz U."/>
            <person name="Brodie E.L."/>
            <person name="Williams K.H."/>
            <person name="Hubbard S.S."/>
            <person name="Banfield J.F."/>
        </authorList>
    </citation>
    <scope>NUCLEOTIDE SEQUENCE [LARGE SCALE GENOMIC DNA]</scope>
</reference>
<accession>A0A1G2PHT1</accession>